<dbReference type="FunFam" id="1.10.630.10:FF:000018">
    <property type="entry name" value="Cytochrome P450 monooxygenase"/>
    <property type="match status" value="1"/>
</dbReference>
<organism evidence="9 10">
    <name type="scientific">Rhodococcoides kyotonense</name>
    <dbReference type="NCBI Taxonomy" id="398843"/>
    <lineage>
        <taxon>Bacteria</taxon>
        <taxon>Bacillati</taxon>
        <taxon>Actinomycetota</taxon>
        <taxon>Actinomycetes</taxon>
        <taxon>Mycobacteriales</taxon>
        <taxon>Nocardiaceae</taxon>
        <taxon>Rhodococcoides</taxon>
    </lineage>
</organism>
<dbReference type="Gene3D" id="1.10.630.10">
    <property type="entry name" value="Cytochrome P450"/>
    <property type="match status" value="1"/>
</dbReference>
<dbReference type="CDD" id="cd11033">
    <property type="entry name" value="CYP142-like"/>
    <property type="match status" value="1"/>
</dbReference>
<evidence type="ECO:0000256" key="5">
    <source>
        <dbReference type="ARBA" id="ARBA00023002"/>
    </source>
</evidence>
<dbReference type="PRINTS" id="PR00385">
    <property type="entry name" value="P450"/>
</dbReference>
<dbReference type="RefSeq" id="WP_089248125.1">
    <property type="nucleotide sequence ID" value="NZ_FZOW01000009.1"/>
</dbReference>
<dbReference type="Proteomes" id="UP000198327">
    <property type="component" value="Unassembled WGS sequence"/>
</dbReference>
<dbReference type="GO" id="GO:0004497">
    <property type="term" value="F:monooxygenase activity"/>
    <property type="evidence" value="ECO:0007669"/>
    <property type="project" value="UniProtKB-KW"/>
</dbReference>
<name>A0A239JZF2_9NOCA</name>
<keyword evidence="7 8" id="KW-0503">Monooxygenase</keyword>
<dbReference type="PANTHER" id="PTHR46696">
    <property type="entry name" value="P450, PUTATIVE (EUROFUNG)-RELATED"/>
    <property type="match status" value="1"/>
</dbReference>
<dbReference type="GO" id="GO:0005506">
    <property type="term" value="F:iron ion binding"/>
    <property type="evidence" value="ECO:0007669"/>
    <property type="project" value="InterPro"/>
</dbReference>
<gene>
    <name evidence="9" type="ORF">SAMN05421642_109163</name>
</gene>
<keyword evidence="10" id="KW-1185">Reference proteome</keyword>
<dbReference type="InterPro" id="IPR036396">
    <property type="entry name" value="Cyt_P450_sf"/>
</dbReference>
<protein>
    <submittedName>
        <fullName evidence="9">Cytochrome P450</fullName>
    </submittedName>
</protein>
<evidence type="ECO:0000256" key="3">
    <source>
        <dbReference type="ARBA" id="ARBA00022617"/>
    </source>
</evidence>
<dbReference type="InterPro" id="IPR002397">
    <property type="entry name" value="Cyt_P450_B"/>
</dbReference>
<dbReference type="InterPro" id="IPR001128">
    <property type="entry name" value="Cyt_P450"/>
</dbReference>
<dbReference type="SUPFAM" id="SSF48264">
    <property type="entry name" value="Cytochrome P450"/>
    <property type="match status" value="1"/>
</dbReference>
<evidence type="ECO:0000256" key="1">
    <source>
        <dbReference type="ARBA" id="ARBA00001971"/>
    </source>
</evidence>
<evidence type="ECO:0000313" key="10">
    <source>
        <dbReference type="Proteomes" id="UP000198327"/>
    </source>
</evidence>
<dbReference type="PANTHER" id="PTHR46696:SF1">
    <property type="entry name" value="CYTOCHROME P450 YJIB-RELATED"/>
    <property type="match status" value="1"/>
</dbReference>
<evidence type="ECO:0000256" key="7">
    <source>
        <dbReference type="ARBA" id="ARBA00023033"/>
    </source>
</evidence>
<evidence type="ECO:0000256" key="8">
    <source>
        <dbReference type="RuleBase" id="RU000461"/>
    </source>
</evidence>
<comment type="cofactor">
    <cofactor evidence="1">
        <name>heme</name>
        <dbReference type="ChEBI" id="CHEBI:30413"/>
    </cofactor>
</comment>
<evidence type="ECO:0000256" key="6">
    <source>
        <dbReference type="ARBA" id="ARBA00023004"/>
    </source>
</evidence>
<comment type="similarity">
    <text evidence="2 8">Belongs to the cytochrome P450 family.</text>
</comment>
<dbReference type="PROSITE" id="PS00086">
    <property type="entry name" value="CYTOCHROME_P450"/>
    <property type="match status" value="1"/>
</dbReference>
<evidence type="ECO:0000256" key="2">
    <source>
        <dbReference type="ARBA" id="ARBA00010617"/>
    </source>
</evidence>
<proteinExistence type="inferred from homology"/>
<dbReference type="OrthoDB" id="5241086at2"/>
<dbReference type="EMBL" id="FZOW01000009">
    <property type="protein sequence ID" value="SNT11161.1"/>
    <property type="molecule type" value="Genomic_DNA"/>
</dbReference>
<dbReference type="InterPro" id="IPR017972">
    <property type="entry name" value="Cyt_P450_CS"/>
</dbReference>
<evidence type="ECO:0000313" key="9">
    <source>
        <dbReference type="EMBL" id="SNT11161.1"/>
    </source>
</evidence>
<dbReference type="AlphaFoldDB" id="A0A239JZF2"/>
<accession>A0A239JZF2</accession>
<keyword evidence="5 8" id="KW-0560">Oxidoreductase</keyword>
<dbReference type="PRINTS" id="PR00359">
    <property type="entry name" value="BP450"/>
</dbReference>
<dbReference type="GO" id="GO:0020037">
    <property type="term" value="F:heme binding"/>
    <property type="evidence" value="ECO:0007669"/>
    <property type="project" value="InterPro"/>
</dbReference>
<keyword evidence="6 8" id="KW-0408">Iron</keyword>
<dbReference type="GO" id="GO:0016705">
    <property type="term" value="F:oxidoreductase activity, acting on paired donors, with incorporation or reduction of molecular oxygen"/>
    <property type="evidence" value="ECO:0007669"/>
    <property type="project" value="InterPro"/>
</dbReference>
<dbReference type="Pfam" id="PF00067">
    <property type="entry name" value="p450"/>
    <property type="match status" value="1"/>
</dbReference>
<keyword evidence="4 8" id="KW-0479">Metal-binding</keyword>
<sequence length="451" mass="50938">MTTTEGTTHINPGGVLQPDALIPEEIARQIVLPEGHRDNDALFEAYRWLRENNPLGQTDVEGYDPIWLVSKHADIMEIERQPDVFTSAGGDEKGSVNPILANQVGDQFTKSINNGSLRILETLTYLDPPEHTAVKDIALDWFRPGNVSQWETTIRGLAKNAVERLLETDGKIDFVKDFAIHYPLHVIMSLFGVPETDEPRMMMLTQEFFGTADPDAVREDVEPLSADAAAKQWVATIQDFYAYFEKLLLDRRANPRDDLATIISQARREDGEYYPNEVAYGYFIAIATAGHDTTSSTLSGGILELGRNPELLARVREDPKLIPNLVNESLRWASPVKHFMRMVTKPYTLRGRELNPGDRFMLLYQSGNRDAETIPNPDVFDIDRRPNKHIAFGYGPHMCIGQHLAKLELKIMFEELLPHIESIVSVGDNKVIQTNFVGGLKNMPVQIEFRR</sequence>
<evidence type="ECO:0000256" key="4">
    <source>
        <dbReference type="ARBA" id="ARBA00022723"/>
    </source>
</evidence>
<keyword evidence="3 8" id="KW-0349">Heme</keyword>
<reference evidence="10" key="1">
    <citation type="submission" date="2017-06" db="EMBL/GenBank/DDBJ databases">
        <authorList>
            <person name="Varghese N."/>
            <person name="Submissions S."/>
        </authorList>
    </citation>
    <scope>NUCLEOTIDE SEQUENCE [LARGE SCALE GENOMIC DNA]</scope>
    <source>
        <strain evidence="10">JCM 23211</strain>
    </source>
</reference>